<comment type="catalytic activity">
    <reaction evidence="10">
        <text>7-carboxy-7-carbaguanine + NH4(+) + 2 ATP = 7-cyano-7-carbaguanine + 2 AMP + 2 diphosphate + 2 H(+)</text>
        <dbReference type="Rhea" id="RHEA:27982"/>
        <dbReference type="ChEBI" id="CHEBI:15378"/>
        <dbReference type="ChEBI" id="CHEBI:28938"/>
        <dbReference type="ChEBI" id="CHEBI:30616"/>
        <dbReference type="ChEBI" id="CHEBI:33019"/>
        <dbReference type="ChEBI" id="CHEBI:45075"/>
        <dbReference type="ChEBI" id="CHEBI:61036"/>
        <dbReference type="ChEBI" id="CHEBI:456215"/>
        <dbReference type="EC" id="6.3.4.20"/>
    </reaction>
</comment>
<dbReference type="InterPro" id="IPR014729">
    <property type="entry name" value="Rossmann-like_a/b/a_fold"/>
</dbReference>
<evidence type="ECO:0000256" key="9">
    <source>
        <dbReference type="ARBA" id="ARBA00039149"/>
    </source>
</evidence>
<evidence type="ECO:0000256" key="10">
    <source>
        <dbReference type="ARBA" id="ARBA00047890"/>
    </source>
</evidence>
<dbReference type="Gene3D" id="3.40.50.620">
    <property type="entry name" value="HUPs"/>
    <property type="match status" value="1"/>
</dbReference>
<dbReference type="PANTHER" id="PTHR42914">
    <property type="entry name" value="7-CYANO-7-DEAZAGUANINE SYNTHASE"/>
    <property type="match status" value="1"/>
</dbReference>
<keyword evidence="6" id="KW-0067">ATP-binding</keyword>
<dbReference type="RefSeq" id="WP_149564750.1">
    <property type="nucleotide sequence ID" value="NZ_AP018930.1"/>
</dbReference>
<sequence length="243" mass="28051">MEDAIIQLTGGLDSTVLAHHLKDKYRIHGVFINYGYAPQVKEFELVKELAQSLAIELKVVDFSSYIKSFDLLPISSSNYMLKHQFLIEILASLSAYPDLNKVFVGWLKGEWNKKKEMLDQVQATLDFKVIAPFSDLTKGEVIRLGQRLGVDFTKTWSCIVSGKVHCGFCMPCRSRKRAFKESSLDDPTHYYYNESPDEIDEFISKSNVEETYGRFIKPFLEYTKEYSKEFMDNYINLMRKGNG</sequence>
<accession>A0A510E1J7</accession>
<dbReference type="AlphaFoldDB" id="A0A510E1J7"/>
<comment type="function">
    <text evidence="7">Catalyzes the ATP-dependent conversion of 7-carboxy-7-deazaguanine (CDG) to 7-cyano-7-deazaguanine (preQ(0)).</text>
</comment>
<dbReference type="SUPFAM" id="SSF52402">
    <property type="entry name" value="Adenine nucleotide alpha hydrolases-like"/>
    <property type="match status" value="1"/>
</dbReference>
<dbReference type="GO" id="GO:0016874">
    <property type="term" value="F:ligase activity"/>
    <property type="evidence" value="ECO:0007669"/>
    <property type="project" value="UniProtKB-KW"/>
</dbReference>
<dbReference type="InterPro" id="IPR018317">
    <property type="entry name" value="QueC"/>
</dbReference>
<protein>
    <recommendedName>
        <fullName evidence="9">7-cyano-7-deazaguanine synthase</fullName>
        <ecNumber evidence="9">6.3.4.20</ecNumber>
    </recommendedName>
</protein>
<name>A0A510E1J7_9CREN</name>
<organism evidence="11 12">
    <name type="scientific">Sulfuracidifex tepidarius</name>
    <dbReference type="NCBI Taxonomy" id="1294262"/>
    <lineage>
        <taxon>Archaea</taxon>
        <taxon>Thermoproteota</taxon>
        <taxon>Thermoprotei</taxon>
        <taxon>Sulfolobales</taxon>
        <taxon>Sulfolobaceae</taxon>
        <taxon>Sulfuracidifex</taxon>
    </lineage>
</organism>
<evidence type="ECO:0000256" key="3">
    <source>
        <dbReference type="ARBA" id="ARBA00022723"/>
    </source>
</evidence>
<gene>
    <name evidence="11" type="ORF">IC007_0870</name>
</gene>
<dbReference type="EC" id="6.3.4.20" evidence="9"/>
<proteinExistence type="inferred from homology"/>
<evidence type="ECO:0000256" key="2">
    <source>
        <dbReference type="ARBA" id="ARBA00022598"/>
    </source>
</evidence>
<evidence type="ECO:0000256" key="5">
    <source>
        <dbReference type="ARBA" id="ARBA00022833"/>
    </source>
</evidence>
<evidence type="ECO:0000313" key="12">
    <source>
        <dbReference type="Proteomes" id="UP000325030"/>
    </source>
</evidence>
<keyword evidence="4" id="KW-0547">Nucleotide-binding</keyword>
<evidence type="ECO:0000256" key="1">
    <source>
        <dbReference type="ARBA" id="ARBA00005061"/>
    </source>
</evidence>
<keyword evidence="3" id="KW-0479">Metal-binding</keyword>
<evidence type="ECO:0000256" key="7">
    <source>
        <dbReference type="ARBA" id="ARBA00037768"/>
    </source>
</evidence>
<dbReference type="GO" id="GO:0005524">
    <property type="term" value="F:ATP binding"/>
    <property type="evidence" value="ECO:0007669"/>
    <property type="project" value="UniProtKB-KW"/>
</dbReference>
<evidence type="ECO:0000256" key="6">
    <source>
        <dbReference type="ARBA" id="ARBA00022840"/>
    </source>
</evidence>
<comment type="pathway">
    <text evidence="1">Purine metabolism; 7-cyano-7-deazaguanine biosynthesis.</text>
</comment>
<evidence type="ECO:0000256" key="8">
    <source>
        <dbReference type="ARBA" id="ARBA00037993"/>
    </source>
</evidence>
<dbReference type="GO" id="GO:0046872">
    <property type="term" value="F:metal ion binding"/>
    <property type="evidence" value="ECO:0007669"/>
    <property type="project" value="UniProtKB-KW"/>
</dbReference>
<dbReference type="PANTHER" id="PTHR42914:SF1">
    <property type="entry name" value="7-CYANO-7-DEAZAGUANINE SYNTHASE"/>
    <property type="match status" value="1"/>
</dbReference>
<evidence type="ECO:0000256" key="4">
    <source>
        <dbReference type="ARBA" id="ARBA00022741"/>
    </source>
</evidence>
<dbReference type="Proteomes" id="UP000325030">
    <property type="component" value="Chromosome"/>
</dbReference>
<evidence type="ECO:0000313" key="11">
    <source>
        <dbReference type="EMBL" id="BBG26362.1"/>
    </source>
</evidence>
<keyword evidence="2" id="KW-0436">Ligase</keyword>
<reference evidence="12" key="1">
    <citation type="submission" date="2018-09" db="EMBL/GenBank/DDBJ databases">
        <title>Complete Genome Sequencing of Sulfolobus sp. JCM 16834.</title>
        <authorList>
            <person name="Kato S."/>
            <person name="Itoh T."/>
            <person name="Ohkuma M."/>
        </authorList>
    </citation>
    <scope>NUCLEOTIDE SEQUENCE [LARGE SCALE GENOMIC DNA]</scope>
    <source>
        <strain evidence="12">IC-007</strain>
    </source>
</reference>
<comment type="similarity">
    <text evidence="8">Belongs to the QueC family.</text>
</comment>
<keyword evidence="5" id="KW-0862">Zinc</keyword>
<dbReference type="Pfam" id="PF06508">
    <property type="entry name" value="QueC"/>
    <property type="match status" value="2"/>
</dbReference>
<dbReference type="EMBL" id="AP018930">
    <property type="protein sequence ID" value="BBG26362.1"/>
    <property type="molecule type" value="Genomic_DNA"/>
</dbReference>
<dbReference type="GeneID" id="41717267"/>